<accession>I8IZD2</accession>
<evidence type="ECO:0000313" key="1">
    <source>
        <dbReference type="EMBL" id="EIT84856.1"/>
    </source>
</evidence>
<dbReference type="EMBL" id="AKKV01000030">
    <property type="protein sequence ID" value="EIT84856.1"/>
    <property type="molecule type" value="Genomic_DNA"/>
</dbReference>
<dbReference type="AlphaFoldDB" id="I8IZD2"/>
<gene>
    <name evidence="1" type="ORF">A374_14230</name>
</gene>
<name>I8IZD2_9BACL</name>
<sequence>MEWKVAYGRRICGFVFDCAYVQQLLCQIVTDLNVYLLPCGQCAYTNGNSIICPDCIITYKFRNKNREMVFKKYSCDKKQLLLTCTIICGPSGLFYCSWTTNPYLEFTIDLFNDAIAFCLFPELFGEPPEENQPLL</sequence>
<comment type="caution">
    <text evidence="1">The sequence shown here is derived from an EMBL/GenBank/DDBJ whole genome shotgun (WGS) entry which is preliminary data.</text>
</comment>
<keyword evidence="2" id="KW-1185">Reference proteome</keyword>
<organism evidence="1 2">
    <name type="scientific">Fictibacillus macauensis ZFHKF-1</name>
    <dbReference type="NCBI Taxonomy" id="1196324"/>
    <lineage>
        <taxon>Bacteria</taxon>
        <taxon>Bacillati</taxon>
        <taxon>Bacillota</taxon>
        <taxon>Bacilli</taxon>
        <taxon>Bacillales</taxon>
        <taxon>Fictibacillaceae</taxon>
        <taxon>Fictibacillus</taxon>
    </lineage>
</organism>
<dbReference type="RefSeq" id="WP_007202924.1">
    <property type="nucleotide sequence ID" value="NZ_AKKV01000030.1"/>
</dbReference>
<protein>
    <submittedName>
        <fullName evidence="1">Uncharacterized protein</fullName>
    </submittedName>
</protein>
<reference evidence="1 2" key="1">
    <citation type="journal article" date="2012" name="J. Bacteriol.">
        <title>Genome of Bacillus macauensis ZFHKF-1, a Long-Chain-Forming Bacterium.</title>
        <authorList>
            <person name="Cai L."/>
            <person name="Zhang T."/>
        </authorList>
    </citation>
    <scope>NUCLEOTIDE SEQUENCE [LARGE SCALE GENOMIC DNA]</scope>
    <source>
        <strain evidence="1 2">ZFHKF-1</strain>
    </source>
</reference>
<dbReference type="Proteomes" id="UP000004080">
    <property type="component" value="Unassembled WGS sequence"/>
</dbReference>
<evidence type="ECO:0000313" key="2">
    <source>
        <dbReference type="Proteomes" id="UP000004080"/>
    </source>
</evidence>
<dbReference type="STRING" id="1196324.A374_14230"/>
<proteinExistence type="predicted"/>